<comment type="caution">
    <text evidence="1">The sequence shown here is derived from an EMBL/GenBank/DDBJ whole genome shotgun (WGS) entry which is preliminary data.</text>
</comment>
<evidence type="ECO:0000313" key="1">
    <source>
        <dbReference type="EMBL" id="KAJ9070851.1"/>
    </source>
</evidence>
<protein>
    <submittedName>
        <fullName evidence="1">Uncharacterized protein</fullName>
    </submittedName>
</protein>
<evidence type="ECO:0000313" key="2">
    <source>
        <dbReference type="Proteomes" id="UP001165960"/>
    </source>
</evidence>
<sequence length="130" mass="13752">MMATAASPVGVVDEDGCCPGLPGAPWIQCARKIISLANKVDQLKQDHTELDRGVQEMNGVIDSVNNRFAPCLSVGPSLTSRLAELSTIVTAQGQRLDATAQKITQAVNTGARAVETLCQGPEGLDWFLSD</sequence>
<name>A0ACC2T8R7_9FUNG</name>
<gene>
    <name evidence="1" type="ORF">DSO57_1003314</name>
</gene>
<reference evidence="1" key="1">
    <citation type="submission" date="2022-04" db="EMBL/GenBank/DDBJ databases">
        <title>Genome of the entomopathogenic fungus Entomophthora muscae.</title>
        <authorList>
            <person name="Elya C."/>
            <person name="Lovett B.R."/>
            <person name="Lee E."/>
            <person name="Macias A.M."/>
            <person name="Hajek A.E."/>
            <person name="De Bivort B.L."/>
            <person name="Kasson M.T."/>
            <person name="De Fine Licht H.H."/>
            <person name="Stajich J.E."/>
        </authorList>
    </citation>
    <scope>NUCLEOTIDE SEQUENCE</scope>
    <source>
        <strain evidence="1">Berkeley</strain>
    </source>
</reference>
<keyword evidence="2" id="KW-1185">Reference proteome</keyword>
<dbReference type="EMBL" id="QTSX02003558">
    <property type="protein sequence ID" value="KAJ9070851.1"/>
    <property type="molecule type" value="Genomic_DNA"/>
</dbReference>
<accession>A0ACC2T8R7</accession>
<dbReference type="Proteomes" id="UP001165960">
    <property type="component" value="Unassembled WGS sequence"/>
</dbReference>
<organism evidence="1 2">
    <name type="scientific">Entomophthora muscae</name>
    <dbReference type="NCBI Taxonomy" id="34485"/>
    <lineage>
        <taxon>Eukaryota</taxon>
        <taxon>Fungi</taxon>
        <taxon>Fungi incertae sedis</taxon>
        <taxon>Zoopagomycota</taxon>
        <taxon>Entomophthoromycotina</taxon>
        <taxon>Entomophthoromycetes</taxon>
        <taxon>Entomophthorales</taxon>
        <taxon>Entomophthoraceae</taxon>
        <taxon>Entomophthora</taxon>
    </lineage>
</organism>
<proteinExistence type="predicted"/>